<dbReference type="InterPro" id="IPR029058">
    <property type="entry name" value="AB_hydrolase_fold"/>
</dbReference>
<dbReference type="Gene3D" id="3.40.50.1820">
    <property type="entry name" value="alpha/beta hydrolase"/>
    <property type="match status" value="1"/>
</dbReference>
<dbReference type="Pfam" id="PF01764">
    <property type="entry name" value="Lipase_3"/>
    <property type="match status" value="1"/>
</dbReference>
<feature type="chain" id="PRO_5003264563" description="Fungal lipase-type domain-containing protein" evidence="1">
    <location>
        <begin position="18"/>
        <end position="278"/>
    </location>
</feature>
<dbReference type="PANTHER" id="PTHR45856:SF24">
    <property type="entry name" value="FUNGAL LIPASE-LIKE DOMAIN-CONTAINING PROTEIN"/>
    <property type="match status" value="1"/>
</dbReference>
<gene>
    <name evidence="3" type="ORF">AURANDRAFT_28098</name>
</gene>
<evidence type="ECO:0000259" key="2">
    <source>
        <dbReference type="Pfam" id="PF01764"/>
    </source>
</evidence>
<dbReference type="Proteomes" id="UP000002729">
    <property type="component" value="Unassembled WGS sequence"/>
</dbReference>
<dbReference type="KEGG" id="aaf:AURANDRAFT_28098"/>
<dbReference type="InterPro" id="IPR002921">
    <property type="entry name" value="Fungal_lipase-type"/>
</dbReference>
<sequence length="278" mass="29401">MWQPLSLALALASVAGAQTDVSSLVRAALVAEASYCATTLPPSLEAINISAIIEVQHERAIVGYDAQNHSLFVSFRGTSNVENWLENVDGFKTSPYEDDSDAAVMEGMSDWYHDLKGGVVEALAKARDTHFPTTALAPLYAAGHSAGGACATLFGVDVWRGNVSGYALTDAFSFGSPRLGNAAFAAYFEKVRDAAGARSYRVTHAEDVIPHLPQRLLNFLHVPGELWQANDTVAVVACSDSASAEDPNCSDACAPLGCTSKADHLRYLGVPLGKHGCA</sequence>
<dbReference type="SUPFAM" id="SSF53474">
    <property type="entry name" value="alpha/beta-Hydrolases"/>
    <property type="match status" value="1"/>
</dbReference>
<organism evidence="4">
    <name type="scientific">Aureococcus anophagefferens</name>
    <name type="common">Harmful bloom alga</name>
    <dbReference type="NCBI Taxonomy" id="44056"/>
    <lineage>
        <taxon>Eukaryota</taxon>
        <taxon>Sar</taxon>
        <taxon>Stramenopiles</taxon>
        <taxon>Ochrophyta</taxon>
        <taxon>Pelagophyceae</taxon>
        <taxon>Pelagomonadales</taxon>
        <taxon>Pelagomonadaceae</taxon>
        <taxon>Aureococcus</taxon>
    </lineage>
</organism>
<name>F0YBT5_AURAN</name>
<protein>
    <recommendedName>
        <fullName evidence="2">Fungal lipase-type domain-containing protein</fullName>
    </recommendedName>
</protein>
<dbReference type="GO" id="GO:0006629">
    <property type="term" value="P:lipid metabolic process"/>
    <property type="evidence" value="ECO:0007669"/>
    <property type="project" value="InterPro"/>
</dbReference>
<dbReference type="InParanoid" id="F0YBT5"/>
<dbReference type="CDD" id="cd00519">
    <property type="entry name" value="Lipase_3"/>
    <property type="match status" value="1"/>
</dbReference>
<feature type="signal peptide" evidence="1">
    <location>
        <begin position="1"/>
        <end position="17"/>
    </location>
</feature>
<evidence type="ECO:0000313" key="4">
    <source>
        <dbReference type="Proteomes" id="UP000002729"/>
    </source>
</evidence>
<keyword evidence="4" id="KW-1185">Reference proteome</keyword>
<dbReference type="GeneID" id="20220480"/>
<dbReference type="InterPro" id="IPR051218">
    <property type="entry name" value="Sec_MonoDiacylglyc_Lipase"/>
</dbReference>
<proteinExistence type="predicted"/>
<dbReference type="OMA" id="YICSKER"/>
<keyword evidence="1" id="KW-0732">Signal</keyword>
<dbReference type="EMBL" id="GL833131">
    <property type="protein sequence ID" value="EGB07334.1"/>
    <property type="molecule type" value="Genomic_DNA"/>
</dbReference>
<reference evidence="3 4" key="1">
    <citation type="journal article" date="2011" name="Proc. Natl. Acad. Sci. U.S.A.">
        <title>Niche of harmful alga Aureococcus anophagefferens revealed through ecogenomics.</title>
        <authorList>
            <person name="Gobler C.J."/>
            <person name="Berry D.L."/>
            <person name="Dyhrman S.T."/>
            <person name="Wilhelm S.W."/>
            <person name="Salamov A."/>
            <person name="Lobanov A.V."/>
            <person name="Zhang Y."/>
            <person name="Collier J.L."/>
            <person name="Wurch L.L."/>
            <person name="Kustka A.B."/>
            <person name="Dill B.D."/>
            <person name="Shah M."/>
            <person name="VerBerkmoes N.C."/>
            <person name="Kuo A."/>
            <person name="Terry A."/>
            <person name="Pangilinan J."/>
            <person name="Lindquist E.A."/>
            <person name="Lucas S."/>
            <person name="Paulsen I.T."/>
            <person name="Hattenrath-Lehmann T.K."/>
            <person name="Talmage S.C."/>
            <person name="Walker E.A."/>
            <person name="Koch F."/>
            <person name="Burson A.M."/>
            <person name="Marcoval M.A."/>
            <person name="Tang Y.Z."/>
            <person name="Lecleir G.R."/>
            <person name="Coyne K.J."/>
            <person name="Berg G.M."/>
            <person name="Bertrand E.M."/>
            <person name="Saito M.A."/>
            <person name="Gladyshev V.N."/>
            <person name="Grigoriev I.V."/>
        </authorList>
    </citation>
    <scope>NUCLEOTIDE SEQUENCE [LARGE SCALE GENOMIC DNA]</scope>
    <source>
        <strain evidence="4">CCMP 1984</strain>
    </source>
</reference>
<dbReference type="AlphaFoldDB" id="F0YBT5"/>
<dbReference type="RefSeq" id="XP_009037961.1">
    <property type="nucleotide sequence ID" value="XM_009039713.1"/>
</dbReference>
<accession>F0YBT5</accession>
<dbReference type="OrthoDB" id="426718at2759"/>
<evidence type="ECO:0000313" key="3">
    <source>
        <dbReference type="EMBL" id="EGB07334.1"/>
    </source>
</evidence>
<feature type="domain" description="Fungal lipase-type" evidence="2">
    <location>
        <begin position="72"/>
        <end position="214"/>
    </location>
</feature>
<dbReference type="PANTHER" id="PTHR45856">
    <property type="entry name" value="ALPHA/BETA-HYDROLASES SUPERFAMILY PROTEIN"/>
    <property type="match status" value="1"/>
</dbReference>
<dbReference type="eggNOG" id="KOG4569">
    <property type="taxonomic scope" value="Eukaryota"/>
</dbReference>
<evidence type="ECO:0000256" key="1">
    <source>
        <dbReference type="SAM" id="SignalP"/>
    </source>
</evidence>